<evidence type="ECO:0000256" key="1">
    <source>
        <dbReference type="SAM" id="Phobius"/>
    </source>
</evidence>
<organism evidence="2 3">
    <name type="scientific">Candidatus Magasanikbacteria bacterium RIFOXYD2_FULL_41_14</name>
    <dbReference type="NCBI Taxonomy" id="1798709"/>
    <lineage>
        <taxon>Bacteria</taxon>
        <taxon>Candidatus Magasanikiibacteriota</taxon>
    </lineage>
</organism>
<reference evidence="2 3" key="1">
    <citation type="journal article" date="2016" name="Nat. Commun.">
        <title>Thousands of microbial genomes shed light on interconnected biogeochemical processes in an aquifer system.</title>
        <authorList>
            <person name="Anantharaman K."/>
            <person name="Brown C.T."/>
            <person name="Hug L.A."/>
            <person name="Sharon I."/>
            <person name="Castelle C.J."/>
            <person name="Probst A.J."/>
            <person name="Thomas B.C."/>
            <person name="Singh A."/>
            <person name="Wilkins M.J."/>
            <person name="Karaoz U."/>
            <person name="Brodie E.L."/>
            <person name="Williams K.H."/>
            <person name="Hubbard S.S."/>
            <person name="Banfield J.F."/>
        </authorList>
    </citation>
    <scope>NUCLEOTIDE SEQUENCE [LARGE SCALE GENOMIC DNA]</scope>
</reference>
<keyword evidence="1" id="KW-0812">Transmembrane</keyword>
<evidence type="ECO:0000313" key="2">
    <source>
        <dbReference type="EMBL" id="OGH94278.1"/>
    </source>
</evidence>
<protein>
    <submittedName>
        <fullName evidence="2">Uncharacterized protein</fullName>
    </submittedName>
</protein>
<comment type="caution">
    <text evidence="2">The sequence shown here is derived from an EMBL/GenBank/DDBJ whole genome shotgun (WGS) entry which is preliminary data.</text>
</comment>
<sequence>MKTAWGILAVVGAIESLVLILGIFYTIILWIKGILPAVLRLGNGLARRKIAIFAKSDNVASLKSLLCDSGLFDADNIFEITHSGDLGKAEKASLYLVYWHDWADDIAKIFNMKKDKCALVVYAPYDKGRIPDGQMKELDDKRNTAVTNFRGRLLNDIVTAMITSGYEK</sequence>
<keyword evidence="1" id="KW-0472">Membrane</keyword>
<dbReference type="STRING" id="1798709.A2538_01785"/>
<gene>
    <name evidence="2" type="ORF">A2538_01785</name>
</gene>
<dbReference type="AlphaFoldDB" id="A0A1F6PDT5"/>
<dbReference type="Proteomes" id="UP000178254">
    <property type="component" value="Unassembled WGS sequence"/>
</dbReference>
<accession>A0A1F6PDT5</accession>
<name>A0A1F6PDT5_9BACT</name>
<dbReference type="EMBL" id="MFRE01000010">
    <property type="protein sequence ID" value="OGH94278.1"/>
    <property type="molecule type" value="Genomic_DNA"/>
</dbReference>
<feature type="transmembrane region" description="Helical" evidence="1">
    <location>
        <begin position="6"/>
        <end position="31"/>
    </location>
</feature>
<keyword evidence="1" id="KW-1133">Transmembrane helix</keyword>
<proteinExistence type="predicted"/>
<evidence type="ECO:0000313" key="3">
    <source>
        <dbReference type="Proteomes" id="UP000178254"/>
    </source>
</evidence>